<comment type="caution">
    <text evidence="2">The sequence shown here is derived from an EMBL/GenBank/DDBJ whole genome shotgun (WGS) entry which is preliminary data.</text>
</comment>
<evidence type="ECO:0000259" key="1">
    <source>
        <dbReference type="Pfam" id="PF13166"/>
    </source>
</evidence>
<evidence type="ECO:0000313" key="2">
    <source>
        <dbReference type="EMBL" id="MBC3846291.1"/>
    </source>
</evidence>
<sequence>MINRIDKIKSFGCFEDFVWDDVSLKDFNRANIFYGYNGSGKTTLSNLFFLTSKYCLNKDSLINEYITDNTNLSIKTESNSITQRNIKDSVLNLYVFNSKFITDHIYDGTKSNLDSFGSEANLTNDKIESIDDRLKTLRIRKNQFITWNSDLNRCLDSIWKVCQDEFNDKITGKRLTQKPKNSDTSLNDFETVKEELRKLYLDFENSQTTEKISEGLENIKSKIEEFKFLDIDFEKIKINIENEINQTAKEKTEERINYLKKQILKTQNTNVDVSSWLYSGKQLLKISKNDESICPLCESNLTENIDNIINEYEAYFSKGLVELLKYIRETEQLLKSQMLNVKENIDSKKDIDALLKAYDLKPLVEKLFDKETINKAFVSLTKLLTDKKTSYNSNLKIDDSIQATFENYNESLKAIKVEIDNAIIKENKRLEELLERKITDEIKLKIKDFATIEYNLDTNCILSDSKKTNSLISNKVISLQKKVDIEINLLETDRDKEISKLDAETKYVNLYLEYLGITDFAIKKVKDKTTDNISISYKSGIKKSSLKYSLSDGEKTALAFSFFLSKIRVEQLEGGAENYENCIIVIDDPISSLDENRLFQTANLIDTFFFFNDLSESKIPKQLFLLSHNITFLKYISNILKANGLLEKNVNEYFIAPYKNAIAKVPNGLKNFTNTYLQKLDEIIKFKEKNDTLEYEHAKKFIPNYIRIVLETFLAFKLAIVKDEGGDRLPGLNYLIGKAINELHNVDDSIKIGDIDKKGVEKRLMHLKKIADTESHGSLHKLEAIDYISDSELREYCKFTLQIIGYFDEIHFKRVKGLKTV</sequence>
<dbReference type="PANTHER" id="PTHR32182">
    <property type="entry name" value="DNA REPLICATION AND REPAIR PROTEIN RECF"/>
    <property type="match status" value="1"/>
</dbReference>
<reference evidence="2 3" key="1">
    <citation type="submission" date="2020-08" db="EMBL/GenBank/DDBJ databases">
        <title>Winogradskyella ouciana sp. nov., isolated from the hadal seawater of the Mariana Trench.</title>
        <authorList>
            <person name="He X."/>
        </authorList>
    </citation>
    <scope>NUCLEOTIDE SEQUENCE [LARGE SCALE GENOMIC DNA]</scope>
    <source>
        <strain evidence="2 3">KCTC 22026</strain>
    </source>
</reference>
<protein>
    <submittedName>
        <fullName evidence="2">AAA family ATPase</fullName>
    </submittedName>
</protein>
<evidence type="ECO:0000313" key="3">
    <source>
        <dbReference type="Proteomes" id="UP000607435"/>
    </source>
</evidence>
<dbReference type="InterPro" id="IPR026866">
    <property type="entry name" value="CR006_AAA"/>
</dbReference>
<feature type="domain" description="Protein CR006 P-loop" evidence="1">
    <location>
        <begin position="11"/>
        <end position="782"/>
    </location>
</feature>
<name>A0ABR6Y0L9_9FLAO</name>
<dbReference type="Gene3D" id="3.40.50.300">
    <property type="entry name" value="P-loop containing nucleotide triphosphate hydrolases"/>
    <property type="match status" value="1"/>
</dbReference>
<dbReference type="Pfam" id="PF13166">
    <property type="entry name" value="AAA_13"/>
    <property type="match status" value="1"/>
</dbReference>
<keyword evidence="3" id="KW-1185">Reference proteome</keyword>
<dbReference type="EMBL" id="JACOME010000002">
    <property type="protein sequence ID" value="MBC3846291.1"/>
    <property type="molecule type" value="Genomic_DNA"/>
</dbReference>
<dbReference type="SUPFAM" id="SSF52540">
    <property type="entry name" value="P-loop containing nucleoside triphosphate hydrolases"/>
    <property type="match status" value="1"/>
</dbReference>
<dbReference type="PANTHER" id="PTHR32182:SF22">
    <property type="entry name" value="ATP-DEPENDENT ENDONUCLEASE, OLD FAMILY-RELATED"/>
    <property type="match status" value="1"/>
</dbReference>
<accession>A0ABR6Y0L9</accession>
<dbReference type="Proteomes" id="UP000607435">
    <property type="component" value="Unassembled WGS sequence"/>
</dbReference>
<dbReference type="RefSeq" id="WP_186845417.1">
    <property type="nucleotide sequence ID" value="NZ_JACOME010000002.1"/>
</dbReference>
<gene>
    <name evidence="2" type="ORF">H6H04_07865</name>
</gene>
<organism evidence="2 3">
    <name type="scientific">Winogradskyella echinorum</name>
    <dbReference type="NCBI Taxonomy" id="538189"/>
    <lineage>
        <taxon>Bacteria</taxon>
        <taxon>Pseudomonadati</taxon>
        <taxon>Bacteroidota</taxon>
        <taxon>Flavobacteriia</taxon>
        <taxon>Flavobacteriales</taxon>
        <taxon>Flavobacteriaceae</taxon>
        <taxon>Winogradskyella</taxon>
    </lineage>
</organism>
<dbReference type="InterPro" id="IPR027417">
    <property type="entry name" value="P-loop_NTPase"/>
</dbReference>
<proteinExistence type="predicted"/>